<dbReference type="GO" id="GO:0032787">
    <property type="term" value="P:monocarboxylic acid metabolic process"/>
    <property type="evidence" value="ECO:0007669"/>
    <property type="project" value="UniProtKB-ARBA"/>
</dbReference>
<dbReference type="FunFam" id="1.10.230.10:FF:000002">
    <property type="entry name" value="Citrate synthase"/>
    <property type="match status" value="1"/>
</dbReference>
<dbReference type="InterPro" id="IPR016142">
    <property type="entry name" value="Citrate_synth-like_lrg_a-sub"/>
</dbReference>
<evidence type="ECO:0000256" key="1">
    <source>
        <dbReference type="ARBA" id="ARBA00004751"/>
    </source>
</evidence>
<name>A0AAD1UG78_EUPCR</name>
<dbReference type="PROSITE" id="PS00480">
    <property type="entry name" value="CITRATE_SYNTHASE"/>
    <property type="match status" value="1"/>
</dbReference>
<dbReference type="GO" id="GO:0046912">
    <property type="term" value="F:acyltransferase activity, acyl groups converted into alkyl on transfer"/>
    <property type="evidence" value="ECO:0007669"/>
    <property type="project" value="InterPro"/>
</dbReference>
<proteinExistence type="inferred from homology"/>
<dbReference type="Pfam" id="PF00285">
    <property type="entry name" value="Citrate_synt"/>
    <property type="match status" value="1"/>
</dbReference>
<sequence>MLKRHIAASETSECQSNDSFTVVDNRTGNTYEMPVTDNTISAKDLQKIKSPDGEVTRYFDPGYMNTVNCRSSIAFIDGEKGILEYRGYSIEELAEKSTFLEVAFLLIYGELPTIQQWKKFNKKVMTHTFHHNELRNMMKSFRYDAHPMGMFVSAMSALSTFHPEANPALAGQNCYDDPIARNKQIYRILGTAPTIAASSYRHRIGREYNSPRYGGYTENFFYMLDNLNDSDFKPHPVLVRALDVLFILHAEHELNCSTSAVRHLASANTDIYTCIAGGAAALYGPLHGGANEAVLKMLTKIGTKDNIPAFIEKVKNKEEKLMGFGHRVYKNYDPRAKIVRKVAEEVFEVCGKETLIDIAMELETIALNDPYFIEKKLYPNVDFYSGVIYKAMGFPPDFYPVLFTIPRIAGWLAHWSEFLDDKDKKIVRPRQIYTGHRKRGYELKVERDVKVNVSLESTKSTNGVRRKAAYRYWKSEH</sequence>
<evidence type="ECO:0000256" key="4">
    <source>
        <dbReference type="ARBA" id="ARBA00022679"/>
    </source>
</evidence>
<dbReference type="PANTHER" id="PTHR42871:SF1">
    <property type="entry name" value="CITRATE SYNTHASE"/>
    <property type="match status" value="1"/>
</dbReference>
<dbReference type="PIRSF" id="PIRSF001369">
    <property type="entry name" value="Citrate_synth"/>
    <property type="match status" value="1"/>
</dbReference>
<evidence type="ECO:0000256" key="6">
    <source>
        <dbReference type="PIRSR" id="PIRSR001369-1"/>
    </source>
</evidence>
<evidence type="ECO:0000256" key="5">
    <source>
        <dbReference type="PIRNR" id="PIRNR001369"/>
    </source>
</evidence>
<evidence type="ECO:0000256" key="3">
    <source>
        <dbReference type="ARBA" id="ARBA00022532"/>
    </source>
</evidence>
<evidence type="ECO:0000256" key="2">
    <source>
        <dbReference type="ARBA" id="ARBA00010566"/>
    </source>
</evidence>
<dbReference type="FunFam" id="1.10.580.10:FF:000005">
    <property type="entry name" value="Citrate synthase"/>
    <property type="match status" value="1"/>
</dbReference>
<dbReference type="EMBL" id="CAMPGE010007356">
    <property type="protein sequence ID" value="CAI2366275.1"/>
    <property type="molecule type" value="Genomic_DNA"/>
</dbReference>
<evidence type="ECO:0000313" key="8">
    <source>
        <dbReference type="EMBL" id="CAI2366275.1"/>
    </source>
</evidence>
<comment type="similarity">
    <text evidence="2 5 7">Belongs to the citrate synthase family.</text>
</comment>
<evidence type="ECO:0000256" key="7">
    <source>
        <dbReference type="RuleBase" id="RU000441"/>
    </source>
</evidence>
<dbReference type="InterPro" id="IPR036969">
    <property type="entry name" value="Citrate_synthase_sf"/>
</dbReference>
<dbReference type="InterPro" id="IPR002020">
    <property type="entry name" value="Citrate_synthase"/>
</dbReference>
<reference evidence="8" key="1">
    <citation type="submission" date="2023-07" db="EMBL/GenBank/DDBJ databases">
        <authorList>
            <consortium name="AG Swart"/>
            <person name="Singh M."/>
            <person name="Singh A."/>
            <person name="Seah K."/>
            <person name="Emmerich C."/>
        </authorList>
    </citation>
    <scope>NUCLEOTIDE SEQUENCE</scope>
    <source>
        <strain evidence="8">DP1</strain>
    </source>
</reference>
<keyword evidence="9" id="KW-1185">Reference proteome</keyword>
<keyword evidence="3" id="KW-0816">Tricarboxylic acid cycle</keyword>
<gene>
    <name evidence="8" type="ORF">ECRASSUSDP1_LOCUS7547</name>
</gene>
<dbReference type="InterPro" id="IPR016143">
    <property type="entry name" value="Citrate_synth-like_sm_a-sub"/>
</dbReference>
<dbReference type="InterPro" id="IPR010953">
    <property type="entry name" value="Citrate_synthase_typ-I"/>
</dbReference>
<dbReference type="Gene3D" id="1.10.580.10">
    <property type="entry name" value="Citrate Synthase, domain 1"/>
    <property type="match status" value="1"/>
</dbReference>
<dbReference type="PRINTS" id="PR00143">
    <property type="entry name" value="CITRTSNTHASE"/>
</dbReference>
<dbReference type="NCBIfam" id="NF004126">
    <property type="entry name" value="PRK05614.1"/>
    <property type="match status" value="1"/>
</dbReference>
<organism evidence="8 9">
    <name type="scientific">Euplotes crassus</name>
    <dbReference type="NCBI Taxonomy" id="5936"/>
    <lineage>
        <taxon>Eukaryota</taxon>
        <taxon>Sar</taxon>
        <taxon>Alveolata</taxon>
        <taxon>Ciliophora</taxon>
        <taxon>Intramacronucleata</taxon>
        <taxon>Spirotrichea</taxon>
        <taxon>Hypotrichia</taxon>
        <taxon>Euplotida</taxon>
        <taxon>Euplotidae</taxon>
        <taxon>Moneuplotes</taxon>
    </lineage>
</organism>
<dbReference type="InterPro" id="IPR024176">
    <property type="entry name" value="Citrate_synthase_bac-typ"/>
</dbReference>
<dbReference type="NCBIfam" id="TIGR01798">
    <property type="entry name" value="cit_synth_I"/>
    <property type="match status" value="1"/>
</dbReference>
<dbReference type="Proteomes" id="UP001295684">
    <property type="component" value="Unassembled WGS sequence"/>
</dbReference>
<comment type="pathway">
    <text evidence="1">Carbohydrate metabolism; tricarboxylic acid cycle; isocitrate from oxaloacetate: step 1/2.</text>
</comment>
<dbReference type="AlphaFoldDB" id="A0AAD1UG78"/>
<protein>
    <recommendedName>
        <fullName evidence="5 7">Citrate synthase</fullName>
    </recommendedName>
</protein>
<dbReference type="InterPro" id="IPR019810">
    <property type="entry name" value="Citrate_synthase_AS"/>
</dbReference>
<dbReference type="Gene3D" id="1.10.230.10">
    <property type="entry name" value="Cytochrome P450-Terp, domain 2"/>
    <property type="match status" value="1"/>
</dbReference>
<keyword evidence="4 5" id="KW-0808">Transferase</keyword>
<dbReference type="GO" id="GO:0005737">
    <property type="term" value="C:cytoplasm"/>
    <property type="evidence" value="ECO:0007669"/>
    <property type="project" value="InterPro"/>
</dbReference>
<evidence type="ECO:0000313" key="9">
    <source>
        <dbReference type="Proteomes" id="UP001295684"/>
    </source>
</evidence>
<feature type="active site" evidence="6">
    <location>
        <position position="382"/>
    </location>
</feature>
<accession>A0AAD1UG78</accession>
<comment type="caution">
    <text evidence="8">The sequence shown here is derived from an EMBL/GenBank/DDBJ whole genome shotgun (WGS) entry which is preliminary data.</text>
</comment>
<dbReference type="SUPFAM" id="SSF48256">
    <property type="entry name" value="Citrate synthase"/>
    <property type="match status" value="1"/>
</dbReference>
<dbReference type="GO" id="GO:0006099">
    <property type="term" value="P:tricarboxylic acid cycle"/>
    <property type="evidence" value="ECO:0007669"/>
    <property type="project" value="UniProtKB-KW"/>
</dbReference>
<dbReference type="PANTHER" id="PTHR42871">
    <property type="entry name" value="CITRATE SYNTHASE"/>
    <property type="match status" value="1"/>
</dbReference>
<feature type="active site" evidence="6">
    <location>
        <position position="326"/>
    </location>
</feature>